<comment type="caution">
    <text evidence="6">The sequence shown here is derived from an EMBL/GenBank/DDBJ whole genome shotgun (WGS) entry which is preliminary data.</text>
</comment>
<keyword evidence="4" id="KW-0472">Membrane</keyword>
<gene>
    <name evidence="6" type="ORF">CR201_G0007002</name>
</gene>
<feature type="transmembrane region" description="Helical" evidence="4">
    <location>
        <begin position="59"/>
        <end position="82"/>
    </location>
</feature>
<comment type="subcellular location">
    <subcellularLocation>
        <location evidence="1">Membrane</location>
        <topology evidence="1">Multi-pass membrane protein</topology>
    </subcellularLocation>
</comment>
<dbReference type="GO" id="GO:0005886">
    <property type="term" value="C:plasma membrane"/>
    <property type="evidence" value="ECO:0007669"/>
    <property type="project" value="TreeGrafter"/>
</dbReference>
<accession>A0A2J8WXD9</accession>
<evidence type="ECO:0000313" key="6">
    <source>
        <dbReference type="EMBL" id="PNJ74418.1"/>
    </source>
</evidence>
<dbReference type="EMBL" id="NDHI03003376">
    <property type="protein sequence ID" value="PNJ74418.1"/>
    <property type="molecule type" value="Genomic_DNA"/>
</dbReference>
<feature type="transmembrane region" description="Helical" evidence="4">
    <location>
        <begin position="28"/>
        <end position="47"/>
    </location>
</feature>
<dbReference type="PANTHER" id="PTHR24092:SF38">
    <property type="entry name" value="PHOSPHOLIPID-TRANSPORTING ATPASE IG"/>
    <property type="match status" value="1"/>
</dbReference>
<organism evidence="6">
    <name type="scientific">Pongo abelii</name>
    <name type="common">Sumatran orangutan</name>
    <name type="synonym">Pongo pygmaeus abelii</name>
    <dbReference type="NCBI Taxonomy" id="9601"/>
    <lineage>
        <taxon>Eukaryota</taxon>
        <taxon>Metazoa</taxon>
        <taxon>Chordata</taxon>
        <taxon>Craniata</taxon>
        <taxon>Vertebrata</taxon>
        <taxon>Euteleostomi</taxon>
        <taxon>Mammalia</taxon>
        <taxon>Eutheria</taxon>
        <taxon>Euarchontoglires</taxon>
        <taxon>Primates</taxon>
        <taxon>Haplorrhini</taxon>
        <taxon>Catarrhini</taxon>
        <taxon>Hominidae</taxon>
        <taxon>Pongo</taxon>
    </lineage>
</organism>
<keyword evidence="4" id="KW-1133">Transmembrane helix</keyword>
<evidence type="ECO:0000259" key="5">
    <source>
        <dbReference type="Pfam" id="PF16212"/>
    </source>
</evidence>
<keyword evidence="3" id="KW-0460">Magnesium</keyword>
<evidence type="ECO:0000256" key="3">
    <source>
        <dbReference type="ARBA" id="ARBA00022842"/>
    </source>
</evidence>
<feature type="domain" description="P-type ATPase C-terminal" evidence="5">
    <location>
        <begin position="2"/>
        <end position="125"/>
    </location>
</feature>
<feature type="transmembrane region" description="Helical" evidence="4">
    <location>
        <begin position="102"/>
        <end position="122"/>
    </location>
</feature>
<dbReference type="GO" id="GO:0055037">
    <property type="term" value="C:recycling endosome"/>
    <property type="evidence" value="ECO:0007669"/>
    <property type="project" value="TreeGrafter"/>
</dbReference>
<dbReference type="PANTHER" id="PTHR24092">
    <property type="entry name" value="PROBABLE PHOSPHOLIPID-TRANSPORTING ATPASE"/>
    <property type="match status" value="1"/>
</dbReference>
<evidence type="ECO:0000256" key="4">
    <source>
        <dbReference type="SAM" id="Phobius"/>
    </source>
</evidence>
<proteinExistence type="predicted"/>
<keyword evidence="2" id="KW-0479">Metal-binding</keyword>
<evidence type="ECO:0000256" key="1">
    <source>
        <dbReference type="ARBA" id="ARBA00004141"/>
    </source>
</evidence>
<sequence length="164" mass="19170">EGTVFFFGTYFLFQTASLEENGKVYGNWTFGTIVFTVLVFTVTLKLALDTRFWTWINHFVIWGSLAFYVFFSFFWGGIIWPFLKQQRMYFVFAQMLSSVSTWLAIILLIFISLFPEILLIVLKNVKRRSARRNLSCRRASDSLSARPSVRPLLLRTFSDESNVL</sequence>
<protein>
    <submittedName>
        <fullName evidence="6">ATP11C isoform 2</fullName>
    </submittedName>
</protein>
<dbReference type="GO" id="GO:0045332">
    <property type="term" value="P:phospholipid translocation"/>
    <property type="evidence" value="ECO:0007669"/>
    <property type="project" value="TreeGrafter"/>
</dbReference>
<reference evidence="6" key="1">
    <citation type="submission" date="2017-12" db="EMBL/GenBank/DDBJ databases">
        <title>High-resolution comparative analysis of great ape genomes.</title>
        <authorList>
            <person name="Pollen A."/>
            <person name="Hastie A."/>
            <person name="Hormozdiari F."/>
            <person name="Dougherty M."/>
            <person name="Liu R."/>
            <person name="Chaisson M."/>
            <person name="Hoppe E."/>
            <person name="Hill C."/>
            <person name="Pang A."/>
            <person name="Hillier L."/>
            <person name="Baker C."/>
            <person name="Armstrong J."/>
            <person name="Shendure J."/>
            <person name="Paten B."/>
            <person name="Wilson R."/>
            <person name="Chao H."/>
            <person name="Schneider V."/>
            <person name="Ventura M."/>
            <person name="Kronenberg Z."/>
            <person name="Murali S."/>
            <person name="Gordon D."/>
            <person name="Cantsilieris S."/>
            <person name="Munson K."/>
            <person name="Nelson B."/>
            <person name="Raja A."/>
            <person name="Underwood J."/>
            <person name="Diekhans M."/>
            <person name="Fiddes I."/>
            <person name="Haussler D."/>
            <person name="Eichler E."/>
        </authorList>
    </citation>
    <scope>NUCLEOTIDE SEQUENCE [LARGE SCALE GENOMIC DNA]</scope>
    <source>
        <strain evidence="6">Susie</strain>
    </source>
</reference>
<keyword evidence="4" id="KW-0812">Transmembrane</keyword>
<dbReference type="GO" id="GO:0046872">
    <property type="term" value="F:metal ion binding"/>
    <property type="evidence" value="ECO:0007669"/>
    <property type="project" value="UniProtKB-KW"/>
</dbReference>
<name>A0A2J8WXD9_PONAB</name>
<dbReference type="GO" id="GO:0005783">
    <property type="term" value="C:endoplasmic reticulum"/>
    <property type="evidence" value="ECO:0007669"/>
    <property type="project" value="TreeGrafter"/>
</dbReference>
<dbReference type="InterPro" id="IPR032630">
    <property type="entry name" value="P_typ_ATPase_c"/>
</dbReference>
<dbReference type="GO" id="GO:0140326">
    <property type="term" value="F:ATPase-coupled intramembrane lipid transporter activity"/>
    <property type="evidence" value="ECO:0007669"/>
    <property type="project" value="TreeGrafter"/>
</dbReference>
<dbReference type="Pfam" id="PF16212">
    <property type="entry name" value="PhoLip_ATPase_C"/>
    <property type="match status" value="1"/>
</dbReference>
<feature type="non-terminal residue" evidence="6">
    <location>
        <position position="1"/>
    </location>
</feature>
<dbReference type="AlphaFoldDB" id="A0A2J8WXD9"/>
<evidence type="ECO:0000256" key="2">
    <source>
        <dbReference type="ARBA" id="ARBA00022723"/>
    </source>
</evidence>